<protein>
    <submittedName>
        <fullName evidence="2">Uncharacterized protein</fullName>
    </submittedName>
</protein>
<feature type="chain" id="PRO_5011520695" evidence="1">
    <location>
        <begin position="23"/>
        <end position="104"/>
    </location>
</feature>
<sequence>MKFISILSAVLLIFISTTSVNAQSHKLYSNQGYPYNLLIKRTDKIKIIYSESESSTKCRVEIKWKNSHISTQSININHSKFNQKPLASCLPRAQAKLILKKTFS</sequence>
<evidence type="ECO:0000313" key="3">
    <source>
        <dbReference type="Proteomes" id="UP000198862"/>
    </source>
</evidence>
<organism evidence="2 3">
    <name type="scientific">Pseudoalteromonas denitrificans DSM 6059</name>
    <dbReference type="NCBI Taxonomy" id="1123010"/>
    <lineage>
        <taxon>Bacteria</taxon>
        <taxon>Pseudomonadati</taxon>
        <taxon>Pseudomonadota</taxon>
        <taxon>Gammaproteobacteria</taxon>
        <taxon>Alteromonadales</taxon>
        <taxon>Pseudoalteromonadaceae</taxon>
        <taxon>Pseudoalteromonas</taxon>
    </lineage>
</organism>
<evidence type="ECO:0000256" key="1">
    <source>
        <dbReference type="SAM" id="SignalP"/>
    </source>
</evidence>
<keyword evidence="1" id="KW-0732">Signal</keyword>
<reference evidence="2 3" key="1">
    <citation type="submission" date="2016-10" db="EMBL/GenBank/DDBJ databases">
        <authorList>
            <person name="de Groot N.N."/>
        </authorList>
    </citation>
    <scope>NUCLEOTIDE SEQUENCE [LARGE SCALE GENOMIC DNA]</scope>
    <source>
        <strain evidence="2 3">DSM 6059</strain>
    </source>
</reference>
<name>A0A1I1ERV2_9GAMM</name>
<dbReference type="RefSeq" id="WP_091979385.1">
    <property type="nucleotide sequence ID" value="NZ_FOLO01000002.1"/>
</dbReference>
<dbReference type="AlphaFoldDB" id="A0A1I1ERV2"/>
<proteinExistence type="predicted"/>
<feature type="signal peptide" evidence="1">
    <location>
        <begin position="1"/>
        <end position="22"/>
    </location>
</feature>
<gene>
    <name evidence="2" type="ORF">SAMN02745724_00412</name>
</gene>
<dbReference type="STRING" id="1123010.SAMN02745724_00412"/>
<dbReference type="EMBL" id="FOLO01000002">
    <property type="protein sequence ID" value="SFB89855.1"/>
    <property type="molecule type" value="Genomic_DNA"/>
</dbReference>
<evidence type="ECO:0000313" key="2">
    <source>
        <dbReference type="EMBL" id="SFB89855.1"/>
    </source>
</evidence>
<accession>A0A1I1ERV2</accession>
<dbReference type="Proteomes" id="UP000198862">
    <property type="component" value="Unassembled WGS sequence"/>
</dbReference>
<dbReference type="OrthoDB" id="6228295at2"/>
<keyword evidence="3" id="KW-1185">Reference proteome</keyword>